<dbReference type="InterPro" id="IPR002587">
    <property type="entry name" value="Myo-inos-1-P_Synthase"/>
</dbReference>
<feature type="compositionally biased region" description="Basic and acidic residues" evidence="2">
    <location>
        <begin position="322"/>
        <end position="336"/>
    </location>
</feature>
<dbReference type="SUPFAM" id="SSF55347">
    <property type="entry name" value="Glyceraldehyde-3-phosphate dehydrogenase-like, C-terminal domain"/>
    <property type="match status" value="1"/>
</dbReference>
<dbReference type="Pfam" id="PF01658">
    <property type="entry name" value="Inos-1-P_synth"/>
    <property type="match status" value="1"/>
</dbReference>
<reference evidence="4" key="1">
    <citation type="submission" date="2020-05" db="EMBL/GenBank/DDBJ databases">
        <authorList>
            <person name="Chiriac C."/>
            <person name="Salcher M."/>
            <person name="Ghai R."/>
            <person name="Kavagutti S V."/>
        </authorList>
    </citation>
    <scope>NUCLEOTIDE SEQUENCE</scope>
</reference>
<evidence type="ECO:0000256" key="1">
    <source>
        <dbReference type="ARBA" id="ARBA00010813"/>
    </source>
</evidence>
<evidence type="ECO:0000259" key="3">
    <source>
        <dbReference type="Pfam" id="PF01658"/>
    </source>
</evidence>
<dbReference type="PANTHER" id="PTHR43125">
    <property type="entry name" value="INOSITOL-3-PHOSPHATE SYNTHASE"/>
    <property type="match status" value="1"/>
</dbReference>
<evidence type="ECO:0000256" key="2">
    <source>
        <dbReference type="SAM" id="MobiDB-lite"/>
    </source>
</evidence>
<accession>A0A6J5ZQZ9</accession>
<name>A0A6J5ZQZ9_9ZZZZ</name>
<dbReference type="GO" id="GO:0006021">
    <property type="term" value="P:inositol biosynthetic process"/>
    <property type="evidence" value="ECO:0007669"/>
    <property type="project" value="InterPro"/>
</dbReference>
<protein>
    <submittedName>
        <fullName evidence="4">Unannotated protein</fullName>
    </submittedName>
</protein>
<dbReference type="GO" id="GO:0008654">
    <property type="term" value="P:phospholipid biosynthetic process"/>
    <property type="evidence" value="ECO:0007669"/>
    <property type="project" value="InterPro"/>
</dbReference>
<feature type="domain" description="Myo-inositol-1-phosphate synthase GAPDH-like" evidence="3">
    <location>
        <begin position="174"/>
        <end position="282"/>
    </location>
</feature>
<sequence>MQGVEHYRKADPTKEVPGLMHTDLGGYHVSDIEFTCAFDINRTKVGKDLGKAIWGNPNNTMKFAKVPSKIGAPVYRGMTLDGIGKYAKEKIKKAPGETADIATILRETRTDVVVSYLPVGSEDATRWYVEQVLEAGCGFVNCIPVFIASSDYWGRKFKKAGLPIIGDDIKSQVGATIIHRTLARLFHERGVKMLRTSQLNVGGNMDFYNMLERERLESKKISKTQAVTSIMGHELPADDVYIGPSDFVPWLTDRKWAHIRLEGQAFGDVPLNVEMKLEVWDSPNSAGIVIDAVRLCKLAMNNGISGQLDGPSSYLMKSPKNQRPDDQARLDTESFIKKYKRKAATKPRPKAKAKPKPKPKRAAAKR</sequence>
<dbReference type="InterPro" id="IPR013021">
    <property type="entry name" value="Myo-inos-1-P_Synthase_GAPDH"/>
</dbReference>
<dbReference type="SUPFAM" id="SSF51735">
    <property type="entry name" value="NAD(P)-binding Rossmann-fold domains"/>
    <property type="match status" value="1"/>
</dbReference>
<dbReference type="EMBL" id="CAESAO010000064">
    <property type="protein sequence ID" value="CAB4343752.1"/>
    <property type="molecule type" value="Genomic_DNA"/>
</dbReference>
<dbReference type="InterPro" id="IPR052199">
    <property type="entry name" value="MIPS"/>
</dbReference>
<proteinExistence type="inferred from homology"/>
<feature type="region of interest" description="Disordered" evidence="2">
    <location>
        <begin position="309"/>
        <end position="366"/>
    </location>
</feature>
<dbReference type="Gene3D" id="3.30.360.10">
    <property type="entry name" value="Dihydrodipicolinate Reductase, domain 2"/>
    <property type="match status" value="1"/>
</dbReference>
<evidence type="ECO:0000313" key="4">
    <source>
        <dbReference type="EMBL" id="CAB4343752.1"/>
    </source>
</evidence>
<dbReference type="Gene3D" id="3.40.50.720">
    <property type="entry name" value="NAD(P)-binding Rossmann-like Domain"/>
    <property type="match status" value="1"/>
</dbReference>
<organism evidence="4">
    <name type="scientific">freshwater metagenome</name>
    <dbReference type="NCBI Taxonomy" id="449393"/>
    <lineage>
        <taxon>unclassified sequences</taxon>
        <taxon>metagenomes</taxon>
        <taxon>ecological metagenomes</taxon>
    </lineage>
</organism>
<dbReference type="PANTHER" id="PTHR43125:SF1">
    <property type="entry name" value="INOSITOL-3-PHOSPHATE SYNTHASE"/>
    <property type="match status" value="1"/>
</dbReference>
<feature type="compositionally biased region" description="Basic residues" evidence="2">
    <location>
        <begin position="337"/>
        <end position="366"/>
    </location>
</feature>
<dbReference type="GO" id="GO:0004512">
    <property type="term" value="F:inositol-3-phosphate synthase activity"/>
    <property type="evidence" value="ECO:0007669"/>
    <property type="project" value="InterPro"/>
</dbReference>
<dbReference type="PIRSF" id="PIRSF015578">
    <property type="entry name" value="Myoinos-ppht_syn"/>
    <property type="match status" value="1"/>
</dbReference>
<dbReference type="InterPro" id="IPR036291">
    <property type="entry name" value="NAD(P)-bd_dom_sf"/>
</dbReference>
<gene>
    <name evidence="4" type="ORF">UFOPK3522_00869</name>
</gene>
<dbReference type="AlphaFoldDB" id="A0A6J5ZQZ9"/>
<comment type="similarity">
    <text evidence="1">Belongs to the myo-inositol 1-phosphate synthase family.</text>
</comment>